<evidence type="ECO:0000313" key="3">
    <source>
        <dbReference type="Proteomes" id="UP000221165"/>
    </source>
</evidence>
<gene>
    <name evidence="2" type="ORF">CSUI_005692</name>
</gene>
<proteinExistence type="predicted"/>
<protein>
    <recommendedName>
        <fullName evidence="4">Transmembrane protein</fullName>
    </recommendedName>
</protein>
<keyword evidence="1" id="KW-0472">Membrane</keyword>
<name>A0A2C6KWP2_9APIC</name>
<dbReference type="EMBL" id="MIGC01002745">
    <property type="protein sequence ID" value="PHJ20474.1"/>
    <property type="molecule type" value="Genomic_DNA"/>
</dbReference>
<keyword evidence="3" id="KW-1185">Reference proteome</keyword>
<keyword evidence="1" id="KW-1133">Transmembrane helix</keyword>
<feature type="transmembrane region" description="Helical" evidence="1">
    <location>
        <begin position="55"/>
        <end position="76"/>
    </location>
</feature>
<dbReference type="GeneID" id="94429073"/>
<accession>A0A2C6KWP2</accession>
<feature type="non-terminal residue" evidence="2">
    <location>
        <position position="1"/>
    </location>
</feature>
<comment type="caution">
    <text evidence="2">The sequence shown here is derived from an EMBL/GenBank/DDBJ whole genome shotgun (WGS) entry which is preliminary data.</text>
</comment>
<evidence type="ECO:0000256" key="1">
    <source>
        <dbReference type="SAM" id="Phobius"/>
    </source>
</evidence>
<organism evidence="2 3">
    <name type="scientific">Cystoisospora suis</name>
    <dbReference type="NCBI Taxonomy" id="483139"/>
    <lineage>
        <taxon>Eukaryota</taxon>
        <taxon>Sar</taxon>
        <taxon>Alveolata</taxon>
        <taxon>Apicomplexa</taxon>
        <taxon>Conoidasida</taxon>
        <taxon>Coccidia</taxon>
        <taxon>Eucoccidiorida</taxon>
        <taxon>Eimeriorina</taxon>
        <taxon>Sarcocystidae</taxon>
        <taxon>Cystoisospora</taxon>
    </lineage>
</organism>
<sequence>AIFKRHRQTYVSTTGLKRRSWRFSSDALACLSLSFVLLALLSSWASLFLCCHLCLFSFVVSPLLFCSSCVSGHIILQRNRRAWRDQR</sequence>
<evidence type="ECO:0000313" key="2">
    <source>
        <dbReference type="EMBL" id="PHJ20474.1"/>
    </source>
</evidence>
<dbReference type="VEuPathDB" id="ToxoDB:CSUI_005692"/>
<keyword evidence="1" id="KW-0812">Transmembrane</keyword>
<dbReference type="RefSeq" id="XP_067922162.1">
    <property type="nucleotide sequence ID" value="XM_068065862.1"/>
</dbReference>
<evidence type="ECO:0008006" key="4">
    <source>
        <dbReference type="Google" id="ProtNLM"/>
    </source>
</evidence>
<dbReference type="AlphaFoldDB" id="A0A2C6KWP2"/>
<feature type="transmembrane region" description="Helical" evidence="1">
    <location>
        <begin position="27"/>
        <end position="49"/>
    </location>
</feature>
<reference evidence="2 3" key="1">
    <citation type="journal article" date="2017" name="Int. J. Parasitol.">
        <title>The genome of the protozoan parasite Cystoisospora suis and a reverse vaccinology approach to identify vaccine candidates.</title>
        <authorList>
            <person name="Palmieri N."/>
            <person name="Shrestha A."/>
            <person name="Ruttkowski B."/>
            <person name="Beck T."/>
            <person name="Vogl C."/>
            <person name="Tomley F."/>
            <person name="Blake D.P."/>
            <person name="Joachim A."/>
        </authorList>
    </citation>
    <scope>NUCLEOTIDE SEQUENCE [LARGE SCALE GENOMIC DNA]</scope>
    <source>
        <strain evidence="2 3">Wien I</strain>
    </source>
</reference>
<dbReference type="Proteomes" id="UP000221165">
    <property type="component" value="Unassembled WGS sequence"/>
</dbReference>